<dbReference type="RefSeq" id="WP_214057959.1">
    <property type="nucleotide sequence ID" value="NZ_BAAAHS010000209.1"/>
</dbReference>
<protein>
    <submittedName>
        <fullName evidence="2">Monooxygenase YcnE</fullName>
        <ecNumber evidence="2">1.-.-.-</ecNumber>
    </submittedName>
</protein>
<keyword evidence="3" id="KW-1185">Reference proteome</keyword>
<evidence type="ECO:0000313" key="2">
    <source>
        <dbReference type="EMBL" id="QVT78370.1"/>
    </source>
</evidence>
<organism evidence="2 3">
    <name type="scientific">Nocardioides aquaticus</name>
    <dbReference type="NCBI Taxonomy" id="160826"/>
    <lineage>
        <taxon>Bacteria</taxon>
        <taxon>Bacillati</taxon>
        <taxon>Actinomycetota</taxon>
        <taxon>Actinomycetes</taxon>
        <taxon>Propionibacteriales</taxon>
        <taxon>Nocardioidaceae</taxon>
        <taxon>Nocardioides</taxon>
    </lineage>
</organism>
<dbReference type="PROSITE" id="PS51725">
    <property type="entry name" value="ABM"/>
    <property type="match status" value="1"/>
</dbReference>
<dbReference type="SUPFAM" id="SSF54909">
    <property type="entry name" value="Dimeric alpha+beta barrel"/>
    <property type="match status" value="1"/>
</dbReference>
<feature type="domain" description="ABM" evidence="1">
    <location>
        <begin position="11"/>
        <end position="105"/>
    </location>
</feature>
<sequence>MTAERVDPRMIIVSGHLTVAPEQRDAYLADCVDVVRQARATAGCREFAICADPLDPGRIVVVERWDSRGAVEAFRGDGPGEQQQIAVLDASVDEHEVASSRSLTG</sequence>
<keyword evidence="2" id="KW-0560">Oxidoreductase</keyword>
<dbReference type="Proteomes" id="UP000679307">
    <property type="component" value="Chromosome"/>
</dbReference>
<dbReference type="Gene3D" id="3.30.70.100">
    <property type="match status" value="1"/>
</dbReference>
<accession>A0ABX8EEQ6</accession>
<dbReference type="InterPro" id="IPR011008">
    <property type="entry name" value="Dimeric_a/b-barrel"/>
</dbReference>
<name>A0ABX8EEQ6_9ACTN</name>
<dbReference type="Pfam" id="PF03992">
    <property type="entry name" value="ABM"/>
    <property type="match status" value="1"/>
</dbReference>
<dbReference type="InterPro" id="IPR007138">
    <property type="entry name" value="ABM_dom"/>
</dbReference>
<reference evidence="2 3" key="1">
    <citation type="submission" date="2021-05" db="EMBL/GenBank/DDBJ databases">
        <title>Complete genome of Nocardioides aquaticus KCTC 9944T isolated from meromictic and hypersaline Ekho Lake, Antarctica.</title>
        <authorList>
            <person name="Hwang K."/>
            <person name="Kim K.M."/>
            <person name="Choe H."/>
        </authorList>
    </citation>
    <scope>NUCLEOTIDE SEQUENCE [LARGE SCALE GENOMIC DNA]</scope>
    <source>
        <strain evidence="2 3">KCTC 9944</strain>
    </source>
</reference>
<dbReference type="GO" id="GO:0004497">
    <property type="term" value="F:monooxygenase activity"/>
    <property type="evidence" value="ECO:0007669"/>
    <property type="project" value="UniProtKB-KW"/>
</dbReference>
<gene>
    <name evidence="2" type="primary">ycnE_2</name>
    <name evidence="2" type="ORF">ENKNEFLB_00747</name>
</gene>
<proteinExistence type="predicted"/>
<evidence type="ECO:0000259" key="1">
    <source>
        <dbReference type="PROSITE" id="PS51725"/>
    </source>
</evidence>
<keyword evidence="2" id="KW-0503">Monooxygenase</keyword>
<dbReference type="EC" id="1.-.-.-" evidence="2"/>
<evidence type="ECO:0000313" key="3">
    <source>
        <dbReference type="Proteomes" id="UP000679307"/>
    </source>
</evidence>
<dbReference type="EMBL" id="CP075371">
    <property type="protein sequence ID" value="QVT78370.1"/>
    <property type="molecule type" value="Genomic_DNA"/>
</dbReference>